<gene>
    <name evidence="1" type="ORF">HYALB_00012903</name>
    <name evidence="2" type="ORF">HYALB_00013806</name>
    <name evidence="3" type="ORF">HYALB_00013911</name>
</gene>
<dbReference type="Proteomes" id="UP000701801">
    <property type="component" value="Unassembled WGS sequence"/>
</dbReference>
<keyword evidence="4" id="KW-1185">Reference proteome</keyword>
<organism evidence="1 4">
    <name type="scientific">Hymenoscyphus albidus</name>
    <dbReference type="NCBI Taxonomy" id="595503"/>
    <lineage>
        <taxon>Eukaryota</taxon>
        <taxon>Fungi</taxon>
        <taxon>Dikarya</taxon>
        <taxon>Ascomycota</taxon>
        <taxon>Pezizomycotina</taxon>
        <taxon>Leotiomycetes</taxon>
        <taxon>Helotiales</taxon>
        <taxon>Helotiaceae</taxon>
        <taxon>Hymenoscyphus</taxon>
    </lineage>
</organism>
<dbReference type="EMBL" id="CAJVRM010000302">
    <property type="protein sequence ID" value="CAG8979262.1"/>
    <property type="molecule type" value="Genomic_DNA"/>
</dbReference>
<dbReference type="EMBL" id="CAJVRM010000498">
    <property type="protein sequence ID" value="CAG8981629.1"/>
    <property type="molecule type" value="Genomic_DNA"/>
</dbReference>
<sequence>MNLLSILKKRELKENSLH</sequence>
<protein>
    <submittedName>
        <fullName evidence="1">Uncharacterized protein</fullName>
    </submittedName>
</protein>
<dbReference type="AlphaFoldDB" id="A0A9N9Q9B4"/>
<name>A0A9N9Q9B4_9HELO</name>
<evidence type="ECO:0000313" key="1">
    <source>
        <dbReference type="EMBL" id="CAG8979262.1"/>
    </source>
</evidence>
<accession>A0A9N9Q9B4</accession>
<proteinExistence type="predicted"/>
<evidence type="ECO:0000313" key="4">
    <source>
        <dbReference type="Proteomes" id="UP000701801"/>
    </source>
</evidence>
<evidence type="ECO:0000313" key="2">
    <source>
        <dbReference type="EMBL" id="CAG8981558.1"/>
    </source>
</evidence>
<comment type="caution">
    <text evidence="1">The sequence shown here is derived from an EMBL/GenBank/DDBJ whole genome shotgun (WGS) entry which is preliminary data.</text>
</comment>
<evidence type="ECO:0000313" key="3">
    <source>
        <dbReference type="EMBL" id="CAG8981629.1"/>
    </source>
</evidence>
<reference evidence="1" key="1">
    <citation type="submission" date="2021-07" db="EMBL/GenBank/DDBJ databases">
        <authorList>
            <person name="Durling M."/>
        </authorList>
    </citation>
    <scope>NUCLEOTIDE SEQUENCE</scope>
</reference>
<dbReference type="EMBL" id="CAJVRM010000492">
    <property type="protein sequence ID" value="CAG8981558.1"/>
    <property type="molecule type" value="Genomic_DNA"/>
</dbReference>